<gene>
    <name evidence="2" type="ORF">SAY87_005821</name>
</gene>
<protein>
    <submittedName>
        <fullName evidence="2">Uncharacterized protein</fullName>
    </submittedName>
</protein>
<dbReference type="PANTHER" id="PTHR33696:SF23">
    <property type="entry name" value="OS03G0674900 PROTEIN"/>
    <property type="match status" value="1"/>
</dbReference>
<dbReference type="Proteomes" id="UP001345219">
    <property type="component" value="Chromosome 5"/>
</dbReference>
<name>A0AAN7KAI6_9MYRT</name>
<evidence type="ECO:0000313" key="3">
    <source>
        <dbReference type="Proteomes" id="UP001345219"/>
    </source>
</evidence>
<organism evidence="2 3">
    <name type="scientific">Trapa incisa</name>
    <dbReference type="NCBI Taxonomy" id="236973"/>
    <lineage>
        <taxon>Eukaryota</taxon>
        <taxon>Viridiplantae</taxon>
        <taxon>Streptophyta</taxon>
        <taxon>Embryophyta</taxon>
        <taxon>Tracheophyta</taxon>
        <taxon>Spermatophyta</taxon>
        <taxon>Magnoliopsida</taxon>
        <taxon>eudicotyledons</taxon>
        <taxon>Gunneridae</taxon>
        <taxon>Pentapetalae</taxon>
        <taxon>rosids</taxon>
        <taxon>malvids</taxon>
        <taxon>Myrtales</taxon>
        <taxon>Lythraceae</taxon>
        <taxon>Trapa</taxon>
    </lineage>
</organism>
<dbReference type="AlphaFoldDB" id="A0AAN7KAI6"/>
<sequence length="156" mass="17620">MLHRKVYSHGGIPFSWEDRPGLRKSSLSPASEPTGGAAECPSRVLNDPATEHQKKKKKKSALAPPPPRMTGAPMRNGWLKKWLWRRETETDPFLAAYKECMKGSETGKPKSSGQSKKLHSKFGVMNKSSTWRLSCFSCMQPKLSHRQRDRLGRDTI</sequence>
<evidence type="ECO:0000256" key="1">
    <source>
        <dbReference type="SAM" id="MobiDB-lite"/>
    </source>
</evidence>
<evidence type="ECO:0000313" key="2">
    <source>
        <dbReference type="EMBL" id="KAK4760928.1"/>
    </source>
</evidence>
<comment type="caution">
    <text evidence="2">The sequence shown here is derived from an EMBL/GenBank/DDBJ whole genome shotgun (WGS) entry which is preliminary data.</text>
</comment>
<dbReference type="PANTHER" id="PTHR33696">
    <property type="entry name" value="T22J18.15-RELATED"/>
    <property type="match status" value="1"/>
</dbReference>
<keyword evidence="3" id="KW-1185">Reference proteome</keyword>
<reference evidence="2 3" key="1">
    <citation type="journal article" date="2023" name="Hortic Res">
        <title>Pangenome of water caltrop reveals structural variations and asymmetric subgenome divergence after allopolyploidization.</title>
        <authorList>
            <person name="Zhang X."/>
            <person name="Chen Y."/>
            <person name="Wang L."/>
            <person name="Yuan Y."/>
            <person name="Fang M."/>
            <person name="Shi L."/>
            <person name="Lu R."/>
            <person name="Comes H.P."/>
            <person name="Ma Y."/>
            <person name="Chen Y."/>
            <person name="Huang G."/>
            <person name="Zhou Y."/>
            <person name="Zheng Z."/>
            <person name="Qiu Y."/>
        </authorList>
    </citation>
    <scope>NUCLEOTIDE SEQUENCE [LARGE SCALE GENOMIC DNA]</scope>
    <source>
        <tissue evidence="2">Roots</tissue>
    </source>
</reference>
<feature type="region of interest" description="Disordered" evidence="1">
    <location>
        <begin position="1"/>
        <end position="76"/>
    </location>
</feature>
<dbReference type="EMBL" id="JAXIOK010000010">
    <property type="protein sequence ID" value="KAK4760928.1"/>
    <property type="molecule type" value="Genomic_DNA"/>
</dbReference>
<proteinExistence type="predicted"/>
<accession>A0AAN7KAI6</accession>